<gene>
    <name evidence="2" type="ORF">LCGC14_0404160</name>
</gene>
<reference evidence="2" key="1">
    <citation type="journal article" date="2015" name="Nature">
        <title>Complex archaea that bridge the gap between prokaryotes and eukaryotes.</title>
        <authorList>
            <person name="Spang A."/>
            <person name="Saw J.H."/>
            <person name="Jorgensen S.L."/>
            <person name="Zaremba-Niedzwiedzka K."/>
            <person name="Martijn J."/>
            <person name="Lind A.E."/>
            <person name="van Eijk R."/>
            <person name="Schleper C."/>
            <person name="Guy L."/>
            <person name="Ettema T.J."/>
        </authorList>
    </citation>
    <scope>NUCLEOTIDE SEQUENCE</scope>
</reference>
<feature type="transmembrane region" description="Helical" evidence="1">
    <location>
        <begin position="27"/>
        <end position="46"/>
    </location>
</feature>
<keyword evidence="1" id="KW-1133">Transmembrane helix</keyword>
<proteinExistence type="predicted"/>
<protein>
    <submittedName>
        <fullName evidence="2">Uncharacterized protein</fullName>
    </submittedName>
</protein>
<dbReference type="AlphaFoldDB" id="A0A0F9TDW2"/>
<accession>A0A0F9TDW2</accession>
<organism evidence="2">
    <name type="scientific">marine sediment metagenome</name>
    <dbReference type="NCBI Taxonomy" id="412755"/>
    <lineage>
        <taxon>unclassified sequences</taxon>
        <taxon>metagenomes</taxon>
        <taxon>ecological metagenomes</taxon>
    </lineage>
</organism>
<sequence>MAKKYPVGTKIKYRGCHRPDVGKKGMIVGYIGSLVWIVVPGSHLAFDRYEDSEHKWSTNMGSLEILTIPNQQLLFDFACER</sequence>
<evidence type="ECO:0000313" key="2">
    <source>
        <dbReference type="EMBL" id="KKN73107.1"/>
    </source>
</evidence>
<comment type="caution">
    <text evidence="2">The sequence shown here is derived from an EMBL/GenBank/DDBJ whole genome shotgun (WGS) entry which is preliminary data.</text>
</comment>
<dbReference type="EMBL" id="LAZR01000350">
    <property type="protein sequence ID" value="KKN73107.1"/>
    <property type="molecule type" value="Genomic_DNA"/>
</dbReference>
<keyword evidence="1" id="KW-0472">Membrane</keyword>
<evidence type="ECO:0000256" key="1">
    <source>
        <dbReference type="SAM" id="Phobius"/>
    </source>
</evidence>
<keyword evidence="1" id="KW-0812">Transmembrane</keyword>
<name>A0A0F9TDW2_9ZZZZ</name>